<accession>A0AAU7R0R8</accession>
<evidence type="ECO:0000313" key="1">
    <source>
        <dbReference type="EMBL" id="XBT81145.1"/>
    </source>
</evidence>
<dbReference type="EMBL" id="CP157974">
    <property type="protein sequence ID" value="XBT81145.1"/>
    <property type="molecule type" value="Genomic_DNA"/>
</dbReference>
<protein>
    <submittedName>
        <fullName evidence="1">Uncharacterized protein</fullName>
    </submittedName>
</protein>
<dbReference type="AlphaFoldDB" id="A0AAU7R0R8"/>
<gene>
    <name evidence="1" type="ORF">ABIH81_26385</name>
</gene>
<proteinExistence type="predicted"/>
<reference evidence="1" key="1">
    <citation type="submission" date="2024-06" db="EMBL/GenBank/DDBJ databases">
        <title>Micromonospora sp. strain HUAS YX12 genome sequences.</title>
        <authorList>
            <person name="Mo P."/>
        </authorList>
    </citation>
    <scope>NUCLEOTIDE SEQUENCE</scope>
    <source>
        <strain evidence="1">HUAS YX12</strain>
    </source>
</reference>
<sequence>MGVLGLHNECPPTNYAAGDAGEIVTGLVSDAVATGATLRAVRDCLDSLACLDDTVRYVVEASAGAVSPDGSFDAANVAEQMAGVLKTYSQTFRALDGTVEQIDTAVREYGELQRYSALALAKGRDECFENRLVQAGEGGFAGMAQARIAYLRKLRVRVQLLQRMEPIGEEILNGYDFNAFFLLFMQPMRDLGVAAQDLYNETVRGALVAYDTLVRVCEMRTGNAADTLRREMVKSS</sequence>
<dbReference type="RefSeq" id="WP_349877563.1">
    <property type="nucleotide sequence ID" value="NZ_CP157974.1"/>
</dbReference>
<name>A0AAU7R0R8_9ACTN</name>
<organism evidence="1">
    <name type="scientific">Micromonospora sp. HUAS YX12</name>
    <dbReference type="NCBI Taxonomy" id="3156396"/>
    <lineage>
        <taxon>Bacteria</taxon>
        <taxon>Bacillati</taxon>
        <taxon>Actinomycetota</taxon>
        <taxon>Actinomycetes</taxon>
        <taxon>Micromonosporales</taxon>
        <taxon>Micromonosporaceae</taxon>
        <taxon>Micromonospora</taxon>
    </lineage>
</organism>